<feature type="domain" description="N-acetyltransferase" evidence="1">
    <location>
        <begin position="186"/>
        <end position="344"/>
    </location>
</feature>
<dbReference type="EMBL" id="BAAAFH010000021">
    <property type="protein sequence ID" value="GAA0876041.1"/>
    <property type="molecule type" value="Genomic_DNA"/>
</dbReference>
<evidence type="ECO:0000259" key="1">
    <source>
        <dbReference type="PROSITE" id="PS51186"/>
    </source>
</evidence>
<name>A0ABN1MS22_9FLAO</name>
<reference evidence="2 3" key="1">
    <citation type="journal article" date="2019" name="Int. J. Syst. Evol. Microbiol.">
        <title>The Global Catalogue of Microorganisms (GCM) 10K type strain sequencing project: providing services to taxonomists for standard genome sequencing and annotation.</title>
        <authorList>
            <consortium name="The Broad Institute Genomics Platform"/>
            <consortium name="The Broad Institute Genome Sequencing Center for Infectious Disease"/>
            <person name="Wu L."/>
            <person name="Ma J."/>
        </authorList>
    </citation>
    <scope>NUCLEOTIDE SEQUENCE [LARGE SCALE GENOMIC DNA]</scope>
    <source>
        <strain evidence="2 3">JCM 16083</strain>
    </source>
</reference>
<protein>
    <recommendedName>
        <fullName evidence="1">N-acetyltransferase domain-containing protein</fullName>
    </recommendedName>
</protein>
<organism evidence="2 3">
    <name type="scientific">Wandonia haliotis</name>
    <dbReference type="NCBI Taxonomy" id="574963"/>
    <lineage>
        <taxon>Bacteria</taxon>
        <taxon>Pseudomonadati</taxon>
        <taxon>Bacteroidota</taxon>
        <taxon>Flavobacteriia</taxon>
        <taxon>Flavobacteriales</taxon>
        <taxon>Crocinitomicaceae</taxon>
        <taxon>Wandonia</taxon>
    </lineage>
</organism>
<gene>
    <name evidence="2" type="ORF">GCM10009118_24510</name>
</gene>
<dbReference type="InterPro" id="IPR016181">
    <property type="entry name" value="Acyl_CoA_acyltransferase"/>
</dbReference>
<proteinExistence type="predicted"/>
<feature type="domain" description="N-acetyltransferase" evidence="1">
    <location>
        <begin position="4"/>
        <end position="173"/>
    </location>
</feature>
<dbReference type="Proteomes" id="UP001501126">
    <property type="component" value="Unassembled WGS sequence"/>
</dbReference>
<dbReference type="InterPro" id="IPR000182">
    <property type="entry name" value="GNAT_dom"/>
</dbReference>
<sequence>MQQITVRKITTADIIELQNIAKLTFTETFSSENSETNMKEYLENGFSKEKLTTELNDQNAEFYFAEIHGRIIGYLKVNVGQSQTEIKDQNALEIERIYILKEYHGKKVGQILYDKAIELAKDKKVEYVWLGVWEQNPRAIRFYEKNGFKAFDKHVFKLGEDEQIDIMMKKRISTVNIQPKLENENILLSPLQESDFDALYAAASDPKIWEQHPNKERWQKEIFKTFFVGAIQSKGAFKIIDKSNHSVIGSTRFYALSEQENSIQIGYTFYKTEYWGIGTNKLVKTLMLDHIFNYVSKVYFHIGENNIRSQRAIIKLGASKVGEQEVTYFGEKPMQNFVYELTNENWEKQKG</sequence>
<evidence type="ECO:0000313" key="3">
    <source>
        <dbReference type="Proteomes" id="UP001501126"/>
    </source>
</evidence>
<dbReference type="PROSITE" id="PS51186">
    <property type="entry name" value="GNAT"/>
    <property type="match status" value="2"/>
</dbReference>
<dbReference type="RefSeq" id="WP_343788170.1">
    <property type="nucleotide sequence ID" value="NZ_BAAAFH010000021.1"/>
</dbReference>
<evidence type="ECO:0000313" key="2">
    <source>
        <dbReference type="EMBL" id="GAA0876041.1"/>
    </source>
</evidence>
<dbReference type="Pfam" id="PF13302">
    <property type="entry name" value="Acetyltransf_3"/>
    <property type="match status" value="1"/>
</dbReference>
<dbReference type="Pfam" id="PF00583">
    <property type="entry name" value="Acetyltransf_1"/>
    <property type="match status" value="1"/>
</dbReference>
<dbReference type="SUPFAM" id="SSF55729">
    <property type="entry name" value="Acyl-CoA N-acyltransferases (Nat)"/>
    <property type="match status" value="2"/>
</dbReference>
<accession>A0ABN1MS22</accession>
<dbReference type="Gene3D" id="3.40.630.30">
    <property type="match status" value="2"/>
</dbReference>
<comment type="caution">
    <text evidence="2">The sequence shown here is derived from an EMBL/GenBank/DDBJ whole genome shotgun (WGS) entry which is preliminary data.</text>
</comment>
<dbReference type="CDD" id="cd04301">
    <property type="entry name" value="NAT_SF"/>
    <property type="match status" value="1"/>
</dbReference>
<dbReference type="PANTHER" id="PTHR43610:SF1">
    <property type="entry name" value="N-ACETYLTRANSFERASE DOMAIN-CONTAINING PROTEIN"/>
    <property type="match status" value="1"/>
</dbReference>
<keyword evidence="3" id="KW-1185">Reference proteome</keyword>
<dbReference type="PANTHER" id="PTHR43610">
    <property type="entry name" value="BLL6696 PROTEIN"/>
    <property type="match status" value="1"/>
</dbReference>